<protein>
    <submittedName>
        <fullName evidence="2">Uncharacterized protein</fullName>
    </submittedName>
</protein>
<sequence length="143" mass="15866">MEKEKYASSYTGTTRANHDGRRRHRARAAPAADTSSGIRWCLVVEEREGIWWYLVARRATSRRRVAAAGNEQPAGGHAWWPKLHASAAGPLYIAHLRKRCLKQTPQRNTPTGRGGSPRLQSFCHLVPSTSGNKIKKHGKSSNG</sequence>
<accession>A0A2S3HCC5</accession>
<dbReference type="Gramene" id="PAN19692">
    <property type="protein sequence ID" value="PAN19692"/>
    <property type="gene ID" value="PAHAL_3G290800"/>
</dbReference>
<dbReference type="Proteomes" id="UP000243499">
    <property type="component" value="Chromosome 3"/>
</dbReference>
<gene>
    <name evidence="2" type="ORF">PAHAL_3G290800</name>
</gene>
<dbReference type="AlphaFoldDB" id="A0A2S3HCC5"/>
<feature type="region of interest" description="Disordered" evidence="1">
    <location>
        <begin position="1"/>
        <end position="30"/>
    </location>
</feature>
<feature type="region of interest" description="Disordered" evidence="1">
    <location>
        <begin position="103"/>
        <end position="143"/>
    </location>
</feature>
<name>A0A2S3HCC5_9POAL</name>
<feature type="compositionally biased region" description="Basic residues" evidence="1">
    <location>
        <begin position="133"/>
        <end position="143"/>
    </location>
</feature>
<evidence type="ECO:0000256" key="1">
    <source>
        <dbReference type="SAM" id="MobiDB-lite"/>
    </source>
</evidence>
<proteinExistence type="predicted"/>
<dbReference type="EMBL" id="CM008048">
    <property type="protein sequence ID" value="PAN19692.1"/>
    <property type="molecule type" value="Genomic_DNA"/>
</dbReference>
<evidence type="ECO:0000313" key="2">
    <source>
        <dbReference type="EMBL" id="PAN19692.1"/>
    </source>
</evidence>
<organism evidence="2">
    <name type="scientific">Panicum hallii</name>
    <dbReference type="NCBI Taxonomy" id="206008"/>
    <lineage>
        <taxon>Eukaryota</taxon>
        <taxon>Viridiplantae</taxon>
        <taxon>Streptophyta</taxon>
        <taxon>Embryophyta</taxon>
        <taxon>Tracheophyta</taxon>
        <taxon>Spermatophyta</taxon>
        <taxon>Magnoliopsida</taxon>
        <taxon>Liliopsida</taxon>
        <taxon>Poales</taxon>
        <taxon>Poaceae</taxon>
        <taxon>PACMAD clade</taxon>
        <taxon>Panicoideae</taxon>
        <taxon>Panicodae</taxon>
        <taxon>Paniceae</taxon>
        <taxon>Panicinae</taxon>
        <taxon>Panicum</taxon>
        <taxon>Panicum sect. Panicum</taxon>
    </lineage>
</organism>
<reference evidence="2" key="1">
    <citation type="submission" date="2018-04" db="EMBL/GenBank/DDBJ databases">
        <title>WGS assembly of Panicum hallii.</title>
        <authorList>
            <person name="Lovell J."/>
            <person name="Jenkins J."/>
            <person name="Lowry D."/>
            <person name="Mamidi S."/>
            <person name="Sreedasyam A."/>
            <person name="Weng X."/>
            <person name="Barry K."/>
            <person name="Bonette J."/>
            <person name="Campitelli B."/>
            <person name="Daum C."/>
            <person name="Gordon S."/>
            <person name="Gould B."/>
            <person name="Lipzen A."/>
            <person name="Macqueen A."/>
            <person name="Palacio-Mejia J."/>
            <person name="Plott C."/>
            <person name="Shakirov E."/>
            <person name="Shu S."/>
            <person name="Yoshinaga Y."/>
            <person name="Zane M."/>
            <person name="Rokhsar D."/>
            <person name="Grimwood J."/>
            <person name="Schmutz J."/>
            <person name="Juenger T."/>
        </authorList>
    </citation>
    <scope>NUCLEOTIDE SEQUENCE [LARGE SCALE GENOMIC DNA]</scope>
    <source>
        <strain evidence="2">FIL2</strain>
    </source>
</reference>